<keyword evidence="3" id="KW-1185">Reference proteome</keyword>
<feature type="region of interest" description="Disordered" evidence="1">
    <location>
        <begin position="1"/>
        <end position="54"/>
    </location>
</feature>
<name>A0A3P6HPK7_MESCO</name>
<evidence type="ECO:0000313" key="2">
    <source>
        <dbReference type="EMBL" id="VDD77246.1"/>
    </source>
</evidence>
<evidence type="ECO:0000313" key="3">
    <source>
        <dbReference type="Proteomes" id="UP000267029"/>
    </source>
</evidence>
<dbReference type="EMBL" id="UXSR01000695">
    <property type="protein sequence ID" value="VDD77246.1"/>
    <property type="molecule type" value="Genomic_DNA"/>
</dbReference>
<protein>
    <submittedName>
        <fullName evidence="2">Uncharacterized protein</fullName>
    </submittedName>
</protein>
<gene>
    <name evidence="2" type="ORF">MCOS_LOCUS3249</name>
</gene>
<reference evidence="2 3" key="1">
    <citation type="submission" date="2018-10" db="EMBL/GenBank/DDBJ databases">
        <authorList>
            <consortium name="Pathogen Informatics"/>
        </authorList>
    </citation>
    <scope>NUCLEOTIDE SEQUENCE [LARGE SCALE GENOMIC DNA]</scope>
</reference>
<sequence length="122" mass="13166">MDLPNRPRTKSSPRFSNSGNGSKSNPTNQSHEMLNAQSVQIGSPPKPTKPTQEMLMSMGGSESVIGTPPRMTALSRVSTRSDLKRTKSQGLKYANASSSLFACHRIISACRGKLFLVSGRQS</sequence>
<evidence type="ECO:0000256" key="1">
    <source>
        <dbReference type="SAM" id="MobiDB-lite"/>
    </source>
</evidence>
<dbReference type="AlphaFoldDB" id="A0A3P6HPK7"/>
<dbReference type="OrthoDB" id="6257752at2759"/>
<feature type="compositionally biased region" description="Polar residues" evidence="1">
    <location>
        <begin position="10"/>
        <end position="41"/>
    </location>
</feature>
<dbReference type="Proteomes" id="UP000267029">
    <property type="component" value="Unassembled WGS sequence"/>
</dbReference>
<organism evidence="2 3">
    <name type="scientific">Mesocestoides corti</name>
    <name type="common">Flatworm</name>
    <dbReference type="NCBI Taxonomy" id="53468"/>
    <lineage>
        <taxon>Eukaryota</taxon>
        <taxon>Metazoa</taxon>
        <taxon>Spiralia</taxon>
        <taxon>Lophotrochozoa</taxon>
        <taxon>Platyhelminthes</taxon>
        <taxon>Cestoda</taxon>
        <taxon>Eucestoda</taxon>
        <taxon>Cyclophyllidea</taxon>
        <taxon>Mesocestoididae</taxon>
        <taxon>Mesocestoides</taxon>
    </lineage>
</organism>
<accession>A0A3P6HPK7</accession>
<proteinExistence type="predicted"/>